<evidence type="ECO:0000313" key="2">
    <source>
        <dbReference type="EMBL" id="VWB46132.1"/>
    </source>
</evidence>
<evidence type="ECO:0000256" key="1">
    <source>
        <dbReference type="SAM" id="MobiDB-lite"/>
    </source>
</evidence>
<dbReference type="AlphaFoldDB" id="A0A6P2JT23"/>
<dbReference type="EMBL" id="CABVPN010000008">
    <property type="protein sequence ID" value="VWB46132.1"/>
    <property type="molecule type" value="Genomic_DNA"/>
</dbReference>
<evidence type="ECO:0000313" key="3">
    <source>
        <dbReference type="Proteomes" id="UP000494125"/>
    </source>
</evidence>
<name>A0A6P2JT23_9BURK</name>
<organism evidence="2 3">
    <name type="scientific">Burkholderia diffusa</name>
    <dbReference type="NCBI Taxonomy" id="488732"/>
    <lineage>
        <taxon>Bacteria</taxon>
        <taxon>Pseudomonadati</taxon>
        <taxon>Pseudomonadota</taxon>
        <taxon>Betaproteobacteria</taxon>
        <taxon>Burkholderiales</taxon>
        <taxon>Burkholderiaceae</taxon>
        <taxon>Burkholderia</taxon>
        <taxon>Burkholderia cepacia complex</taxon>
    </lineage>
</organism>
<reference evidence="2 3" key="1">
    <citation type="submission" date="2019-09" db="EMBL/GenBank/DDBJ databases">
        <authorList>
            <person name="Depoorter E."/>
        </authorList>
    </citation>
    <scope>NUCLEOTIDE SEQUENCE [LARGE SCALE GENOMIC DNA]</scope>
    <source>
        <strain evidence="2">LMG 24065</strain>
    </source>
</reference>
<accession>A0A6P2JT23</accession>
<sequence length="75" mass="8434">MVPLRYCEMSALLDAPGAMSLFADMRAWYELAHDTLSTYSKRSPLIREIASRHDGTTPTTFPRLRNSNGRQCVSA</sequence>
<dbReference type="Proteomes" id="UP000494125">
    <property type="component" value="Unassembled WGS sequence"/>
</dbReference>
<proteinExistence type="predicted"/>
<feature type="compositionally biased region" description="Polar residues" evidence="1">
    <location>
        <begin position="56"/>
        <end position="75"/>
    </location>
</feature>
<keyword evidence="3" id="KW-1185">Reference proteome</keyword>
<gene>
    <name evidence="2" type="ORF">BDI24065_02094</name>
</gene>
<feature type="region of interest" description="Disordered" evidence="1">
    <location>
        <begin position="51"/>
        <end position="75"/>
    </location>
</feature>
<protein>
    <submittedName>
        <fullName evidence="2">Uncharacterized protein</fullName>
    </submittedName>
</protein>